<dbReference type="GO" id="GO:0046685">
    <property type="term" value="P:response to arsenic-containing substance"/>
    <property type="evidence" value="ECO:0007669"/>
    <property type="project" value="UniProtKB-KW"/>
</dbReference>
<sequence>MSNSFGILFLCVHNAGRSQMAAALTRSMANANVVVLSGGSAPANSVNPMALAAMDELGISLADEQPKKWTMEMLHEVDVVISMGCGDDCPILPGKERLDWEITDPAGQDLDFVRRVRDEIQLRVEEFLRERQLLAIQSN</sequence>
<proteinExistence type="predicted"/>
<dbReference type="AlphaFoldDB" id="A0A6J7UBE5"/>
<evidence type="ECO:0000313" key="4">
    <source>
        <dbReference type="EMBL" id="CAB5063101.1"/>
    </source>
</evidence>
<accession>A0A6J7UBE5</accession>
<name>A0A6J7UBE5_9ZZZZ</name>
<evidence type="ECO:0000256" key="1">
    <source>
        <dbReference type="ARBA" id="ARBA00022849"/>
    </source>
</evidence>
<dbReference type="SMART" id="SM00226">
    <property type="entry name" value="LMWPc"/>
    <property type="match status" value="1"/>
</dbReference>
<dbReference type="Gene3D" id="3.40.50.2300">
    <property type="match status" value="1"/>
</dbReference>
<evidence type="ECO:0000313" key="3">
    <source>
        <dbReference type="EMBL" id="CAB5006444.1"/>
    </source>
</evidence>
<dbReference type="PANTHER" id="PTHR43428:SF1">
    <property type="entry name" value="ARSENATE REDUCTASE"/>
    <property type="match status" value="1"/>
</dbReference>
<dbReference type="EMBL" id="CAFBQU010000009">
    <property type="protein sequence ID" value="CAB5063101.1"/>
    <property type="molecule type" value="Genomic_DNA"/>
</dbReference>
<dbReference type="SUPFAM" id="SSF52788">
    <property type="entry name" value="Phosphotyrosine protein phosphatases I"/>
    <property type="match status" value="1"/>
</dbReference>
<organism evidence="4">
    <name type="scientific">freshwater metagenome</name>
    <dbReference type="NCBI Taxonomy" id="449393"/>
    <lineage>
        <taxon>unclassified sequences</taxon>
        <taxon>metagenomes</taxon>
        <taxon>ecological metagenomes</taxon>
    </lineage>
</organism>
<dbReference type="Pfam" id="PF01451">
    <property type="entry name" value="LMWPc"/>
    <property type="match status" value="1"/>
</dbReference>
<feature type="domain" description="Phosphotyrosine protein phosphatase I" evidence="2">
    <location>
        <begin position="5"/>
        <end position="130"/>
    </location>
</feature>
<evidence type="ECO:0000259" key="2">
    <source>
        <dbReference type="SMART" id="SM00226"/>
    </source>
</evidence>
<reference evidence="4" key="1">
    <citation type="submission" date="2020-05" db="EMBL/GenBank/DDBJ databases">
        <authorList>
            <person name="Chiriac C."/>
            <person name="Salcher M."/>
            <person name="Ghai R."/>
            <person name="Kavagutti S V."/>
        </authorList>
    </citation>
    <scope>NUCLEOTIDE SEQUENCE</scope>
</reference>
<keyword evidence="1" id="KW-0059">Arsenical resistance</keyword>
<dbReference type="InterPro" id="IPR023485">
    <property type="entry name" value="Ptyr_pPase"/>
</dbReference>
<dbReference type="CDD" id="cd16345">
    <property type="entry name" value="LMWP_ArsC"/>
    <property type="match status" value="1"/>
</dbReference>
<dbReference type="PANTHER" id="PTHR43428">
    <property type="entry name" value="ARSENATE REDUCTASE"/>
    <property type="match status" value="1"/>
</dbReference>
<gene>
    <name evidence="3" type="ORF">UFOPK4098_00045</name>
    <name evidence="4" type="ORF">UFOPK4347_00553</name>
</gene>
<protein>
    <submittedName>
        <fullName evidence="4">Unannotated protein</fullName>
    </submittedName>
</protein>
<dbReference type="EMBL" id="CAFBPN010000001">
    <property type="protein sequence ID" value="CAB5006444.1"/>
    <property type="molecule type" value="Genomic_DNA"/>
</dbReference>
<dbReference type="InterPro" id="IPR036196">
    <property type="entry name" value="Ptyr_pPase_sf"/>
</dbReference>